<dbReference type="CDD" id="cd00085">
    <property type="entry name" value="HNHc"/>
    <property type="match status" value="1"/>
</dbReference>
<feature type="compositionally biased region" description="Acidic residues" evidence="1">
    <location>
        <begin position="884"/>
        <end position="895"/>
    </location>
</feature>
<dbReference type="Proteomes" id="UP000234462">
    <property type="component" value="Unassembled WGS sequence"/>
</dbReference>
<dbReference type="InterPro" id="IPR003615">
    <property type="entry name" value="HNH_nuc"/>
</dbReference>
<keyword evidence="3" id="KW-1185">Reference proteome</keyword>
<protein>
    <recommendedName>
        <fullName evidence="4">HNH endonuclease</fullName>
    </recommendedName>
</protein>
<feature type="region of interest" description="Disordered" evidence="1">
    <location>
        <begin position="793"/>
        <end position="839"/>
    </location>
</feature>
<evidence type="ECO:0000313" key="3">
    <source>
        <dbReference type="Proteomes" id="UP000234462"/>
    </source>
</evidence>
<organism evidence="2 3">
    <name type="scientific">Brevibacterium jeotgali</name>
    <dbReference type="NCBI Taxonomy" id="1262550"/>
    <lineage>
        <taxon>Bacteria</taxon>
        <taxon>Bacillati</taxon>
        <taxon>Actinomycetota</taxon>
        <taxon>Actinomycetes</taxon>
        <taxon>Micrococcales</taxon>
        <taxon>Brevibacteriaceae</taxon>
        <taxon>Brevibacterium</taxon>
    </lineage>
</organism>
<name>A0A2H1L593_9MICO</name>
<dbReference type="Gene3D" id="1.10.30.50">
    <property type="match status" value="1"/>
</dbReference>
<evidence type="ECO:0008006" key="4">
    <source>
        <dbReference type="Google" id="ProtNLM"/>
    </source>
</evidence>
<dbReference type="AlphaFoldDB" id="A0A2H1L593"/>
<feature type="region of interest" description="Disordered" evidence="1">
    <location>
        <begin position="149"/>
        <end position="183"/>
    </location>
</feature>
<feature type="region of interest" description="Disordered" evidence="1">
    <location>
        <begin position="864"/>
        <end position="895"/>
    </location>
</feature>
<reference evidence="3" key="1">
    <citation type="submission" date="2017-03" db="EMBL/GenBank/DDBJ databases">
        <authorList>
            <person name="Monnet C."/>
        </authorList>
    </citation>
    <scope>NUCLEOTIDE SEQUENCE [LARGE SCALE GENOMIC DNA]</scope>
    <source>
        <strain evidence="3">SJ5-8</strain>
    </source>
</reference>
<feature type="compositionally biased region" description="Gly residues" evidence="1">
    <location>
        <begin position="174"/>
        <end position="183"/>
    </location>
</feature>
<dbReference type="RefSeq" id="WP_101588865.1">
    <property type="nucleotide sequence ID" value="NZ_FXZM01000006.1"/>
</dbReference>
<dbReference type="EMBL" id="FXZM01000006">
    <property type="protein sequence ID" value="SMY11905.1"/>
    <property type="molecule type" value="Genomic_DNA"/>
</dbReference>
<evidence type="ECO:0000256" key="1">
    <source>
        <dbReference type="SAM" id="MobiDB-lite"/>
    </source>
</evidence>
<evidence type="ECO:0000313" key="2">
    <source>
        <dbReference type="EMBL" id="SMY11905.1"/>
    </source>
</evidence>
<gene>
    <name evidence="2" type="ORF">BJEO58_01497</name>
</gene>
<feature type="region of interest" description="Disordered" evidence="1">
    <location>
        <begin position="59"/>
        <end position="86"/>
    </location>
</feature>
<dbReference type="OrthoDB" id="3261064at2"/>
<feature type="compositionally biased region" description="Polar residues" evidence="1">
    <location>
        <begin position="799"/>
        <end position="815"/>
    </location>
</feature>
<sequence length="895" mass="97845">MSAPQEHSDDRLSNAHRHVADGLRSMADVHAAVTHGHPVLGDVGDLLNDVRFSGVDVGRGNCTDRDADSGPNTGAERTVPVPDSAPAAVEDVRTRELAADELAAHAGLVDRLRAYELVQLATIGVSLAVSRRRSADRLAELFADEGDGAVPLEKHQKSSGAQPGSESDTCGAESGSGGVASGSAGGARAVASGAAASARNVPNAFTAAVGLPSLEGREKFLPRAEHLLEREHEAVLNVRLSARTGDSRRRLGQALTAYVGMPLLLRSILSGRVRYNRFDALTRRLKHLPLAHLQALDVFLAGLDPRYSLGQFLRHAVSFLAQFDTEPVLAARARSARDVWVEHLPDGLAVHCMQGPAAVIEARHAKTKATASAILKNQLKSMTVTRTDTTAQAGTGDLPDLGELTVTDERTLRQLMFDLLIGAQPQTQTALEPRIADDDSSERFRVDVVCPDDATILRKQAAVVVTVPMTTLLGLDDRPGTVEGHPLPADMARSIAGASKFWYRMLTDPATGQVLDDVAHRYEPDRATRLSVLGAWQTCTLPGCSRPARECEIDHGIPFDHDHPERGGRTEPANLHPLCTSHHQAKTEGRIRMRRTGYDRVEWVLPLGTTATTIAPRVDDGGVLTAACAPADTEERRAARAAIDERVVVDPVSNRRAASAVFEQAGREFLEEERAREELQAARKRERDPFLQEQRRLRQWVKQTRRDLHEREERVRARENATCRKERDVNRDQKLAALNLSVAEQKLVEAKRRVTFPETPLVRYKTVIPMRIEHVDLGDGMAGSLHTPVFFRATPVGGSDSSGEPQASRTSQTSAALGGPQEDRRGRHERPHRSRIDEQMATAVHDELAQRKVFIQWGHVAPELIRGPQSRPDQLPKQLPDQGTADEFDDDPPPF</sequence>
<feature type="compositionally biased region" description="Polar residues" evidence="1">
    <location>
        <begin position="158"/>
        <end position="168"/>
    </location>
</feature>
<accession>A0A2H1L593</accession>
<proteinExistence type="predicted"/>